<reference evidence="2 3" key="1">
    <citation type="submission" date="2023-06" db="EMBL/GenBank/DDBJ databases">
        <title>Draft genome sequence of Novosphingobium sp. strain IK01.</title>
        <authorList>
            <person name="Hatamoto M."/>
            <person name="Ikarashi T."/>
            <person name="Yamaguchi T."/>
        </authorList>
    </citation>
    <scope>NUCLEOTIDE SEQUENCE [LARGE SCALE GENOMIC DNA]</scope>
    <source>
        <strain evidence="2 3">IK01</strain>
    </source>
</reference>
<dbReference type="PANTHER" id="PTHR34135:SF2">
    <property type="entry name" value="LYSOZYME"/>
    <property type="match status" value="1"/>
</dbReference>
<evidence type="ECO:0000313" key="3">
    <source>
        <dbReference type="Proteomes" id="UP001187221"/>
    </source>
</evidence>
<dbReference type="Proteomes" id="UP001187221">
    <property type="component" value="Unassembled WGS sequence"/>
</dbReference>
<keyword evidence="3" id="KW-1185">Reference proteome</keyword>
<accession>A0ABQ6PBA2</accession>
<dbReference type="RefSeq" id="WP_317975024.1">
    <property type="nucleotide sequence ID" value="NZ_BTFW01000001.1"/>
</dbReference>
<comment type="caution">
    <text evidence="2">The sequence shown here is derived from an EMBL/GenBank/DDBJ whole genome shotgun (WGS) entry which is preliminary data.</text>
</comment>
<evidence type="ECO:0000313" key="2">
    <source>
        <dbReference type="EMBL" id="GMM61331.1"/>
    </source>
</evidence>
<dbReference type="InterPro" id="IPR017853">
    <property type="entry name" value="GH"/>
</dbReference>
<dbReference type="PANTHER" id="PTHR34135">
    <property type="entry name" value="LYSOZYME"/>
    <property type="match status" value="1"/>
</dbReference>
<comment type="similarity">
    <text evidence="1">Belongs to the glycosyl hydrolase 25 family.</text>
</comment>
<proteinExistence type="inferred from homology"/>
<dbReference type="CDD" id="cd00599">
    <property type="entry name" value="GH25_muramidase"/>
    <property type="match status" value="1"/>
</dbReference>
<evidence type="ECO:0000256" key="1">
    <source>
        <dbReference type="ARBA" id="ARBA00010646"/>
    </source>
</evidence>
<dbReference type="Gene3D" id="3.20.20.80">
    <property type="entry name" value="Glycosidases"/>
    <property type="match status" value="1"/>
</dbReference>
<gene>
    <name evidence="2" type="ORF">NUTIK01_21080</name>
</gene>
<dbReference type="PROSITE" id="PS51904">
    <property type="entry name" value="GLYCOSYL_HYDROL_F25_2"/>
    <property type="match status" value="1"/>
</dbReference>
<dbReference type="Pfam" id="PF01183">
    <property type="entry name" value="Glyco_hydro_25"/>
    <property type="match status" value="1"/>
</dbReference>
<protein>
    <recommendedName>
        <fullName evidence="4">Lysozyme</fullName>
    </recommendedName>
</protein>
<dbReference type="SUPFAM" id="SSF51445">
    <property type="entry name" value="(Trans)glycosidases"/>
    <property type="match status" value="1"/>
</dbReference>
<evidence type="ECO:0008006" key="4">
    <source>
        <dbReference type="Google" id="ProtNLM"/>
    </source>
</evidence>
<organism evidence="2 3">
    <name type="scientific">Novosphingobium pituita</name>
    <dbReference type="NCBI Taxonomy" id="3056842"/>
    <lineage>
        <taxon>Bacteria</taxon>
        <taxon>Pseudomonadati</taxon>
        <taxon>Pseudomonadota</taxon>
        <taxon>Alphaproteobacteria</taxon>
        <taxon>Sphingomonadales</taxon>
        <taxon>Sphingomonadaceae</taxon>
        <taxon>Novosphingobium</taxon>
    </lineage>
</organism>
<dbReference type="InterPro" id="IPR002053">
    <property type="entry name" value="Glyco_hydro_25"/>
</dbReference>
<dbReference type="EMBL" id="BTFW01000001">
    <property type="protein sequence ID" value="GMM61331.1"/>
    <property type="molecule type" value="Genomic_DNA"/>
</dbReference>
<sequence>MLAGLLLAALVGAGLLWRESHVWRPDTRAFPVQGAWTDVHDAPVDWRLLRGDGADFVYMTASEGPRRRDEAFTDGLEQARTAGLQVGAVHVYDLCAPGDEQAANFVTMVPRETVLLPPAVALSLDSRSCPEPPTEAALQSELTTFLNQVEKHAGKPAILMLTQDMENRYHLAAVIDRNVWVRRNYWQPSYVQRPFVMWTANDHFHGQAAPGPLRWVVVQP</sequence>
<name>A0ABQ6PBA2_9SPHN</name>